<dbReference type="Pfam" id="PF20060">
    <property type="entry name" value="DUF6459"/>
    <property type="match status" value="1"/>
</dbReference>
<feature type="region of interest" description="Disordered" evidence="1">
    <location>
        <begin position="1"/>
        <end position="88"/>
    </location>
</feature>
<comment type="caution">
    <text evidence="2">The sequence shown here is derived from an EMBL/GenBank/DDBJ whole genome shotgun (WGS) entry which is preliminary data.</text>
</comment>
<dbReference type="Proteomes" id="UP001595696">
    <property type="component" value="Unassembled WGS sequence"/>
</dbReference>
<dbReference type="RefSeq" id="WP_378611594.1">
    <property type="nucleotide sequence ID" value="NZ_JBHSAX010000006.1"/>
</dbReference>
<name>A0ABV8DP30_9NOCA</name>
<gene>
    <name evidence="2" type="ORF">ACFO0B_07575</name>
</gene>
<accession>A0ABV8DP30</accession>
<evidence type="ECO:0000313" key="2">
    <source>
        <dbReference type="EMBL" id="MFC3961846.1"/>
    </source>
</evidence>
<proteinExistence type="predicted"/>
<evidence type="ECO:0000313" key="3">
    <source>
        <dbReference type="Proteomes" id="UP001595696"/>
    </source>
</evidence>
<dbReference type="InterPro" id="IPR045596">
    <property type="entry name" value="DUF6459"/>
</dbReference>
<keyword evidence="3" id="KW-1185">Reference proteome</keyword>
<protein>
    <submittedName>
        <fullName evidence="2">Rv3235 family protein</fullName>
    </submittedName>
</protein>
<evidence type="ECO:0000256" key="1">
    <source>
        <dbReference type="SAM" id="MobiDB-lite"/>
    </source>
</evidence>
<organism evidence="2 3">
    <name type="scientific">Nocardia jiangsuensis</name>
    <dbReference type="NCBI Taxonomy" id="1691563"/>
    <lineage>
        <taxon>Bacteria</taxon>
        <taxon>Bacillati</taxon>
        <taxon>Actinomycetota</taxon>
        <taxon>Actinomycetes</taxon>
        <taxon>Mycobacteriales</taxon>
        <taxon>Nocardiaceae</taxon>
        <taxon>Nocardia</taxon>
    </lineage>
</organism>
<sequence>MESKVSLSCAPHGEPPLRRRGRVEPEGARRSPAGATQAEAAGEAPPDGARRGVEAGPAVLRPRHREVGRNCAPGRPAPRSGAERDAQRFAERAVRAALEVLDGRRRAMHLRDIADPEVVAVLETYARTGERERRLGAAVLERVSCAPGARGRVEVFGRYRRGERVFAVAACLRAHRGGWRLCVLRVR</sequence>
<feature type="compositionally biased region" description="Low complexity" evidence="1">
    <location>
        <begin position="32"/>
        <end position="47"/>
    </location>
</feature>
<dbReference type="EMBL" id="JBHSAX010000006">
    <property type="protein sequence ID" value="MFC3961846.1"/>
    <property type="molecule type" value="Genomic_DNA"/>
</dbReference>
<reference evidence="3" key="1">
    <citation type="journal article" date="2019" name="Int. J. Syst. Evol. Microbiol.">
        <title>The Global Catalogue of Microorganisms (GCM) 10K type strain sequencing project: providing services to taxonomists for standard genome sequencing and annotation.</title>
        <authorList>
            <consortium name="The Broad Institute Genomics Platform"/>
            <consortium name="The Broad Institute Genome Sequencing Center for Infectious Disease"/>
            <person name="Wu L."/>
            <person name="Ma J."/>
        </authorList>
    </citation>
    <scope>NUCLEOTIDE SEQUENCE [LARGE SCALE GENOMIC DNA]</scope>
    <source>
        <strain evidence="3">CGMCC 4.7330</strain>
    </source>
</reference>